<keyword evidence="4" id="KW-0732">Signal</keyword>
<dbReference type="InterPro" id="IPR006170">
    <property type="entry name" value="PBP/GOBP"/>
</dbReference>
<accession>A0A182KEF3</accession>
<evidence type="ECO:0000256" key="4">
    <source>
        <dbReference type="ARBA" id="ARBA00022729"/>
    </source>
</evidence>
<sequence>MACYRENEFPDDPVTHCFIRCLGLELNLYDDEDGVNLQATWEHLGKVEDDNEFVVKHRACLDANNLETIEDLCDRAYSAFQCLREDYGMDTNKNNAPS</sequence>
<keyword evidence="3" id="KW-0964">Secreted</keyword>
<dbReference type="FunFam" id="1.10.238.20:FF:000003">
    <property type="entry name" value="AGAP010409-PA"/>
    <property type="match status" value="1"/>
</dbReference>
<dbReference type="Proteomes" id="UP000075881">
    <property type="component" value="Unassembled WGS sequence"/>
</dbReference>
<keyword evidence="7" id="KW-1185">Reference proteome</keyword>
<comment type="similarity">
    <text evidence="2">Belongs to the PBP/GOBP family.</text>
</comment>
<dbReference type="PANTHER" id="PTHR11857:SF46">
    <property type="entry name" value="GENERAL ODORANT-BINDING PROTEIN 99A-RELATED"/>
    <property type="match status" value="1"/>
</dbReference>
<dbReference type="SUPFAM" id="SSF47565">
    <property type="entry name" value="Insect pheromone/odorant-binding proteins"/>
    <property type="match status" value="1"/>
</dbReference>
<evidence type="ECO:0000256" key="2">
    <source>
        <dbReference type="ARBA" id="ARBA00008098"/>
    </source>
</evidence>
<dbReference type="PANTHER" id="PTHR11857">
    <property type="entry name" value="ODORANT BINDING PROTEIN-RELATED"/>
    <property type="match status" value="1"/>
</dbReference>
<organism evidence="6 7">
    <name type="scientific">Anopheles christyi</name>
    <dbReference type="NCBI Taxonomy" id="43041"/>
    <lineage>
        <taxon>Eukaryota</taxon>
        <taxon>Metazoa</taxon>
        <taxon>Ecdysozoa</taxon>
        <taxon>Arthropoda</taxon>
        <taxon>Hexapoda</taxon>
        <taxon>Insecta</taxon>
        <taxon>Pterygota</taxon>
        <taxon>Neoptera</taxon>
        <taxon>Endopterygota</taxon>
        <taxon>Diptera</taxon>
        <taxon>Nematocera</taxon>
        <taxon>Culicoidea</taxon>
        <taxon>Culicidae</taxon>
        <taxon>Anophelinae</taxon>
        <taxon>Anopheles</taxon>
    </lineage>
</organism>
<dbReference type="Pfam" id="PF01395">
    <property type="entry name" value="PBP_GOBP"/>
    <property type="match status" value="1"/>
</dbReference>
<reference evidence="7" key="1">
    <citation type="submission" date="2013-03" db="EMBL/GenBank/DDBJ databases">
        <title>The Genome Sequence of Anopheles christyi ACHKN1017.</title>
        <authorList>
            <consortium name="The Broad Institute Genomics Platform"/>
            <person name="Neafsey D.E."/>
            <person name="Besansky N."/>
            <person name="Walker B."/>
            <person name="Young S.K."/>
            <person name="Zeng Q."/>
            <person name="Gargeya S."/>
            <person name="Fitzgerald M."/>
            <person name="Haas B."/>
            <person name="Abouelleil A."/>
            <person name="Allen A.W."/>
            <person name="Alvarado L."/>
            <person name="Arachchi H.M."/>
            <person name="Berlin A.M."/>
            <person name="Chapman S.B."/>
            <person name="Gainer-Dewar J."/>
            <person name="Goldberg J."/>
            <person name="Griggs A."/>
            <person name="Gujja S."/>
            <person name="Hansen M."/>
            <person name="Howarth C."/>
            <person name="Imamovic A."/>
            <person name="Ireland A."/>
            <person name="Larimer J."/>
            <person name="McCowan C."/>
            <person name="Murphy C."/>
            <person name="Pearson M."/>
            <person name="Poon T.W."/>
            <person name="Priest M."/>
            <person name="Roberts A."/>
            <person name="Saif S."/>
            <person name="Shea T."/>
            <person name="Sisk P."/>
            <person name="Sykes S."/>
            <person name="Wortman J."/>
            <person name="Nusbaum C."/>
            <person name="Birren B."/>
        </authorList>
    </citation>
    <scope>NUCLEOTIDE SEQUENCE [LARGE SCALE GENOMIC DNA]</scope>
    <source>
        <strain evidence="7">ACHKN1017</strain>
    </source>
</reference>
<dbReference type="GO" id="GO:0005549">
    <property type="term" value="F:odorant binding"/>
    <property type="evidence" value="ECO:0007669"/>
    <property type="project" value="InterPro"/>
</dbReference>
<keyword evidence="5" id="KW-1015">Disulfide bond</keyword>
<evidence type="ECO:0000256" key="1">
    <source>
        <dbReference type="ARBA" id="ARBA00004613"/>
    </source>
</evidence>
<proteinExistence type="inferred from homology"/>
<name>A0A182KEF3_9DIPT</name>
<dbReference type="Gene3D" id="1.10.238.20">
    <property type="entry name" value="Pheromone/general odorant binding protein domain"/>
    <property type="match status" value="1"/>
</dbReference>
<dbReference type="VEuPathDB" id="VectorBase:ACHR009141"/>
<dbReference type="EnsemblMetazoa" id="ACHR009141-RA">
    <property type="protein sequence ID" value="ACHR009141-PA"/>
    <property type="gene ID" value="ACHR009141"/>
</dbReference>
<dbReference type="AlphaFoldDB" id="A0A182KEF3"/>
<dbReference type="GO" id="GO:0005615">
    <property type="term" value="C:extracellular space"/>
    <property type="evidence" value="ECO:0007669"/>
    <property type="project" value="TreeGrafter"/>
</dbReference>
<dbReference type="CDD" id="cd23992">
    <property type="entry name" value="PBP_GOBP"/>
    <property type="match status" value="1"/>
</dbReference>
<dbReference type="GO" id="GO:0007608">
    <property type="term" value="P:sensory perception of smell"/>
    <property type="evidence" value="ECO:0007669"/>
    <property type="project" value="TreeGrafter"/>
</dbReference>
<dbReference type="InterPro" id="IPR036728">
    <property type="entry name" value="PBP_GOBP_sf"/>
</dbReference>
<comment type="subcellular location">
    <subcellularLocation>
        <location evidence="1">Secreted</location>
    </subcellularLocation>
</comment>
<evidence type="ECO:0000313" key="6">
    <source>
        <dbReference type="EnsemblMetazoa" id="ACHR009141-PA"/>
    </source>
</evidence>
<evidence type="ECO:0000256" key="5">
    <source>
        <dbReference type="ARBA" id="ARBA00023157"/>
    </source>
</evidence>
<dbReference type="STRING" id="43041.A0A182KEF3"/>
<protein>
    <submittedName>
        <fullName evidence="6">Uncharacterized protein</fullName>
    </submittedName>
</protein>
<evidence type="ECO:0000256" key="3">
    <source>
        <dbReference type="ARBA" id="ARBA00022525"/>
    </source>
</evidence>
<evidence type="ECO:0000313" key="7">
    <source>
        <dbReference type="Proteomes" id="UP000075881"/>
    </source>
</evidence>
<reference evidence="6" key="2">
    <citation type="submission" date="2020-05" db="UniProtKB">
        <authorList>
            <consortium name="EnsemblMetazoa"/>
        </authorList>
    </citation>
    <scope>IDENTIFICATION</scope>
    <source>
        <strain evidence="6">ACHKN1017</strain>
    </source>
</reference>